<dbReference type="EMBL" id="JAGFNZ010000001">
    <property type="protein sequence ID" value="MBW7571378.1"/>
    <property type="molecule type" value="Genomic_DNA"/>
</dbReference>
<dbReference type="Gene3D" id="6.10.20.100">
    <property type="match status" value="1"/>
</dbReference>
<evidence type="ECO:0000256" key="2">
    <source>
        <dbReference type="ARBA" id="ARBA00022723"/>
    </source>
</evidence>
<proteinExistence type="inferred from homology"/>
<evidence type="ECO:0000256" key="1">
    <source>
        <dbReference type="ARBA" id="ARBA00007888"/>
    </source>
</evidence>
<comment type="similarity">
    <text evidence="1">Belongs to the HypD family.</text>
</comment>
<protein>
    <submittedName>
        <fullName evidence="4">Hydrogenase formation protein HypD</fullName>
    </submittedName>
</protein>
<keyword evidence="3" id="KW-0408">Iron</keyword>
<sequence length="346" mass="36942">MTDIQVYLKTYDGPPLRLMEVCGTHTAQISRCGIAGMLSPAIRLISGPGCPVCVTVTAYIDRLVALCMEPENVVVSFGDMLRVPGSSQSLNDAKAAGGHVEMVYSPLDTLKLAANDPGRTYIFAAVGFETTAPVYAMLLEEAVARGISNVKILTSLKTMPPVIDWICQNQGGVDGFLAPGHVSVITGSNIFQPLSEKYGLPFAVAGFEGPQILAAIYALVRKRGSACVMNLYPGAVTKEGNQTAQKMVEKYFSPCDASWRGMGIIPDSGLLLREEYSRFDAGSKNLNGDHGANAHCRCAQVLTGAISPNECPLFGSACTPQTPQGACMVSMEGSCFNYFTNMRKRS</sequence>
<gene>
    <name evidence="4" type="primary">hypD</name>
    <name evidence="4" type="ORF">J5W02_01015</name>
</gene>
<organism evidence="4 5">
    <name type="scientific">Caproiciproducens faecalis</name>
    <dbReference type="NCBI Taxonomy" id="2820301"/>
    <lineage>
        <taxon>Bacteria</taxon>
        <taxon>Bacillati</taxon>
        <taxon>Bacillota</taxon>
        <taxon>Clostridia</taxon>
        <taxon>Eubacteriales</taxon>
        <taxon>Acutalibacteraceae</taxon>
        <taxon>Caproiciproducens</taxon>
    </lineage>
</organism>
<accession>A0ABS7DJA7</accession>
<dbReference type="PANTHER" id="PTHR30149:SF0">
    <property type="entry name" value="HYDROGENASE MATURATION FACTOR HYPD"/>
    <property type="match status" value="1"/>
</dbReference>
<dbReference type="InterPro" id="IPR002780">
    <property type="entry name" value="Hyd_form_HypD"/>
</dbReference>
<dbReference type="RefSeq" id="WP_219963792.1">
    <property type="nucleotide sequence ID" value="NZ_JAGFNZ010000001.1"/>
</dbReference>
<dbReference type="Gene3D" id="3.40.50.11740">
    <property type="entry name" value="HypD, alpha/beta domain 2"/>
    <property type="match status" value="2"/>
</dbReference>
<dbReference type="PIRSF" id="PIRSF005622">
    <property type="entry name" value="Hydrgn_mat_hypD"/>
    <property type="match status" value="1"/>
</dbReference>
<evidence type="ECO:0000256" key="3">
    <source>
        <dbReference type="ARBA" id="ARBA00023004"/>
    </source>
</evidence>
<dbReference type="Pfam" id="PF01924">
    <property type="entry name" value="HypD"/>
    <property type="match status" value="1"/>
</dbReference>
<comment type="caution">
    <text evidence="4">The sequence shown here is derived from an EMBL/GenBank/DDBJ whole genome shotgun (WGS) entry which is preliminary data.</text>
</comment>
<keyword evidence="2" id="KW-0479">Metal-binding</keyword>
<dbReference type="InterPro" id="IPR042243">
    <property type="entry name" value="HypD_1"/>
</dbReference>
<evidence type="ECO:0000313" key="5">
    <source>
        <dbReference type="Proteomes" id="UP000719942"/>
    </source>
</evidence>
<keyword evidence="5" id="KW-1185">Reference proteome</keyword>
<reference evidence="4 5" key="1">
    <citation type="submission" date="2021-03" db="EMBL/GenBank/DDBJ databases">
        <title>Caproiciproducens sp. nov. isolated from feces of cow.</title>
        <authorList>
            <person name="Choi J.-Y."/>
        </authorList>
    </citation>
    <scope>NUCLEOTIDE SEQUENCE [LARGE SCALE GENOMIC DNA]</scope>
    <source>
        <strain evidence="4 5">AGMB10547</strain>
    </source>
</reference>
<dbReference type="PANTHER" id="PTHR30149">
    <property type="entry name" value="HYDROGENASE PROTEIN ASSEMBLY PROTEIN HYPD"/>
    <property type="match status" value="1"/>
</dbReference>
<evidence type="ECO:0000313" key="4">
    <source>
        <dbReference type="EMBL" id="MBW7571378.1"/>
    </source>
</evidence>
<dbReference type="Proteomes" id="UP000719942">
    <property type="component" value="Unassembled WGS sequence"/>
</dbReference>
<name>A0ABS7DJA7_9FIRM</name>
<dbReference type="NCBIfam" id="TIGR00075">
    <property type="entry name" value="hypD"/>
    <property type="match status" value="1"/>
</dbReference>
<dbReference type="InterPro" id="IPR042244">
    <property type="entry name" value="HypD_2_sf"/>
</dbReference>